<dbReference type="RefSeq" id="WP_246434322.1">
    <property type="nucleotide sequence ID" value="NZ_JACHIK010000010.1"/>
</dbReference>
<reference evidence="1 2" key="1">
    <citation type="submission" date="2020-08" db="EMBL/GenBank/DDBJ databases">
        <title>Genomic Encyclopedia of Type Strains, Phase IV (KMG-IV): sequencing the most valuable type-strain genomes for metagenomic binning, comparative biology and taxonomic classification.</title>
        <authorList>
            <person name="Goeker M."/>
        </authorList>
    </citation>
    <scope>NUCLEOTIDE SEQUENCE [LARGE SCALE GENOMIC DNA]</scope>
    <source>
        <strain evidence="1 2">DSM 21319</strain>
    </source>
</reference>
<comment type="caution">
    <text evidence="1">The sequence shown here is derived from an EMBL/GenBank/DDBJ whole genome shotgun (WGS) entry which is preliminary data.</text>
</comment>
<evidence type="ECO:0000313" key="2">
    <source>
        <dbReference type="Proteomes" id="UP000535406"/>
    </source>
</evidence>
<dbReference type="PIRSF" id="PIRSF019307">
    <property type="entry name" value="UCP019307"/>
    <property type="match status" value="1"/>
</dbReference>
<keyword evidence="2" id="KW-1185">Reference proteome</keyword>
<dbReference type="CDD" id="cd02219">
    <property type="entry name" value="cupin_YjlB-like"/>
    <property type="match status" value="1"/>
</dbReference>
<dbReference type="InterPro" id="IPR014710">
    <property type="entry name" value="RmlC-like_jellyroll"/>
</dbReference>
<dbReference type="InterPro" id="IPR011051">
    <property type="entry name" value="RmlC_Cupin_sf"/>
</dbReference>
<dbReference type="Proteomes" id="UP000535406">
    <property type="component" value="Unassembled WGS sequence"/>
</dbReference>
<dbReference type="Gene3D" id="2.60.120.10">
    <property type="entry name" value="Jelly Rolls"/>
    <property type="match status" value="1"/>
</dbReference>
<protein>
    <submittedName>
        <fullName evidence="1">Uncharacterized protein YjlB</fullName>
    </submittedName>
</protein>
<proteinExistence type="predicted"/>
<dbReference type="SUPFAM" id="SSF51182">
    <property type="entry name" value="RmlC-like cupins"/>
    <property type="match status" value="1"/>
</dbReference>
<evidence type="ECO:0000313" key="1">
    <source>
        <dbReference type="EMBL" id="MBB5043717.1"/>
    </source>
</evidence>
<organism evidence="1 2">
    <name type="scientific">Shinella fusca</name>
    <dbReference type="NCBI Taxonomy" id="544480"/>
    <lineage>
        <taxon>Bacteria</taxon>
        <taxon>Pseudomonadati</taxon>
        <taxon>Pseudomonadota</taxon>
        <taxon>Alphaproteobacteria</taxon>
        <taxon>Hyphomicrobiales</taxon>
        <taxon>Rhizobiaceae</taxon>
        <taxon>Shinella</taxon>
    </lineage>
</organism>
<dbReference type="EMBL" id="JACHIK010000010">
    <property type="protein sequence ID" value="MBB5043717.1"/>
    <property type="molecule type" value="Genomic_DNA"/>
</dbReference>
<name>A0A7W7YWU0_9HYPH</name>
<dbReference type="AlphaFoldDB" id="A0A7W7YWU0"/>
<dbReference type="InterPro" id="IPR014500">
    <property type="entry name" value="UCP019307_cupin"/>
</dbReference>
<dbReference type="PANTHER" id="PTHR36448:SF2">
    <property type="entry name" value="CUPIN TYPE-1 DOMAIN-CONTAINING PROTEIN"/>
    <property type="match status" value="1"/>
</dbReference>
<dbReference type="InterPro" id="IPR047121">
    <property type="entry name" value="YjiB-like"/>
</dbReference>
<sequence length="179" mass="19074">MTSAGETTMRQPETLFFSASEWVPNHPFLPVLVYRGVLGPEVDDRAHAFEGLFYDSGWEGVWRNGVFSYQHYHVGAHEVLGIAEGKAELLIGGPEGASLDVEAGDCLVLPAGTGHRRLSASDDFLVVGGYPPGQHADIETAAATPGELKIIAALPVPGSDPLYGRAGPLLTLWNHSARS</sequence>
<dbReference type="PANTHER" id="PTHR36448">
    <property type="entry name" value="BLR7373 PROTEIN"/>
    <property type="match status" value="1"/>
</dbReference>
<gene>
    <name evidence="1" type="ORF">HNQ66_003127</name>
</gene>
<accession>A0A7W7YWU0</accession>